<comment type="caution">
    <text evidence="1">The sequence shown here is derived from an EMBL/GenBank/DDBJ whole genome shotgun (WGS) entry which is preliminary data.</text>
</comment>
<dbReference type="OrthoDB" id="1938940at2759"/>
<evidence type="ECO:0000313" key="1">
    <source>
        <dbReference type="EMBL" id="PHT36727.1"/>
    </source>
</evidence>
<name>A0A2G2VUS2_CAPBA</name>
<gene>
    <name evidence="1" type="ORF">CQW23_24427</name>
</gene>
<keyword evidence="2" id="KW-1185">Reference proteome</keyword>
<reference evidence="1 2" key="1">
    <citation type="journal article" date="2017" name="Genome Biol.">
        <title>New reference genome sequences of hot pepper reveal the massive evolution of plant disease-resistance genes by retroduplication.</title>
        <authorList>
            <person name="Kim S."/>
            <person name="Park J."/>
            <person name="Yeom S.I."/>
            <person name="Kim Y.M."/>
            <person name="Seo E."/>
            <person name="Kim K.T."/>
            <person name="Kim M.S."/>
            <person name="Lee J.M."/>
            <person name="Cheong K."/>
            <person name="Shin H.S."/>
            <person name="Kim S.B."/>
            <person name="Han K."/>
            <person name="Lee J."/>
            <person name="Park M."/>
            <person name="Lee H.A."/>
            <person name="Lee H.Y."/>
            <person name="Lee Y."/>
            <person name="Oh S."/>
            <person name="Lee J.H."/>
            <person name="Choi E."/>
            <person name="Choi E."/>
            <person name="Lee S.E."/>
            <person name="Jeon J."/>
            <person name="Kim H."/>
            <person name="Choi G."/>
            <person name="Song H."/>
            <person name="Lee J."/>
            <person name="Lee S.C."/>
            <person name="Kwon J.K."/>
            <person name="Lee H.Y."/>
            <person name="Koo N."/>
            <person name="Hong Y."/>
            <person name="Kim R.W."/>
            <person name="Kang W.H."/>
            <person name="Huh J.H."/>
            <person name="Kang B.C."/>
            <person name="Yang T.J."/>
            <person name="Lee Y.H."/>
            <person name="Bennetzen J.L."/>
            <person name="Choi D."/>
        </authorList>
    </citation>
    <scope>NUCLEOTIDE SEQUENCE [LARGE SCALE GENOMIC DNA]</scope>
    <source>
        <strain evidence="2">cv. PBC81</strain>
    </source>
</reference>
<accession>A0A2G2VUS2</accession>
<reference evidence="2" key="2">
    <citation type="journal article" date="2017" name="J. Anim. Genet.">
        <title>Multiple reference genome sequences of hot pepper reveal the massive evolution of plant disease resistance genes by retroduplication.</title>
        <authorList>
            <person name="Kim S."/>
            <person name="Park J."/>
            <person name="Yeom S.-I."/>
            <person name="Kim Y.-M."/>
            <person name="Seo E."/>
            <person name="Kim K.-T."/>
            <person name="Kim M.-S."/>
            <person name="Lee J.M."/>
            <person name="Cheong K."/>
            <person name="Shin H.-S."/>
            <person name="Kim S.-B."/>
            <person name="Han K."/>
            <person name="Lee J."/>
            <person name="Park M."/>
            <person name="Lee H.-A."/>
            <person name="Lee H.-Y."/>
            <person name="Lee Y."/>
            <person name="Oh S."/>
            <person name="Lee J.H."/>
            <person name="Choi E."/>
            <person name="Choi E."/>
            <person name="Lee S.E."/>
            <person name="Jeon J."/>
            <person name="Kim H."/>
            <person name="Choi G."/>
            <person name="Song H."/>
            <person name="Lee J."/>
            <person name="Lee S.-C."/>
            <person name="Kwon J.-K."/>
            <person name="Lee H.-Y."/>
            <person name="Koo N."/>
            <person name="Hong Y."/>
            <person name="Kim R.W."/>
            <person name="Kang W.-H."/>
            <person name="Huh J.H."/>
            <person name="Kang B.-C."/>
            <person name="Yang T.-J."/>
            <person name="Lee Y.-H."/>
            <person name="Bennetzen J.L."/>
            <person name="Choi D."/>
        </authorList>
    </citation>
    <scope>NUCLEOTIDE SEQUENCE [LARGE SCALE GENOMIC DNA]</scope>
    <source>
        <strain evidence="2">cv. PBC81</strain>
    </source>
</reference>
<organism evidence="1 2">
    <name type="scientific">Capsicum baccatum</name>
    <name type="common">Peruvian pepper</name>
    <dbReference type="NCBI Taxonomy" id="33114"/>
    <lineage>
        <taxon>Eukaryota</taxon>
        <taxon>Viridiplantae</taxon>
        <taxon>Streptophyta</taxon>
        <taxon>Embryophyta</taxon>
        <taxon>Tracheophyta</taxon>
        <taxon>Spermatophyta</taxon>
        <taxon>Magnoliopsida</taxon>
        <taxon>eudicotyledons</taxon>
        <taxon>Gunneridae</taxon>
        <taxon>Pentapetalae</taxon>
        <taxon>asterids</taxon>
        <taxon>lamiids</taxon>
        <taxon>Solanales</taxon>
        <taxon>Solanaceae</taxon>
        <taxon>Solanoideae</taxon>
        <taxon>Capsiceae</taxon>
        <taxon>Capsicum</taxon>
    </lineage>
</organism>
<evidence type="ECO:0000313" key="2">
    <source>
        <dbReference type="Proteomes" id="UP000224567"/>
    </source>
</evidence>
<proteinExistence type="predicted"/>
<dbReference type="AlphaFoldDB" id="A0A2G2VUS2"/>
<sequence>MALVANQEVKEEYECNKSICRQKDHSKMIEIFIDHMLDVEEEEEEEEEEEFFEIDLELVNNISTPHYNWENYFTATTRSNCTLLANCLLPIADVSSAIPTTTKACDAFISWTPGGDFRYLRF</sequence>
<protein>
    <submittedName>
        <fullName evidence="1">Uncharacterized protein</fullName>
    </submittedName>
</protein>
<dbReference type="EMBL" id="MLFT02000010">
    <property type="protein sequence ID" value="PHT36727.1"/>
    <property type="molecule type" value="Genomic_DNA"/>
</dbReference>
<dbReference type="Proteomes" id="UP000224567">
    <property type="component" value="Unassembled WGS sequence"/>
</dbReference>